<dbReference type="KEGG" id="samy:DB32_006036"/>
<protein>
    <submittedName>
        <fullName evidence="1">Uncharacterized protein</fullName>
    </submittedName>
</protein>
<accession>A0A0F6W6P3</accession>
<organism evidence="1 2">
    <name type="scientific">Sandaracinus amylolyticus</name>
    <dbReference type="NCBI Taxonomy" id="927083"/>
    <lineage>
        <taxon>Bacteria</taxon>
        <taxon>Pseudomonadati</taxon>
        <taxon>Myxococcota</taxon>
        <taxon>Polyangia</taxon>
        <taxon>Polyangiales</taxon>
        <taxon>Sandaracinaceae</taxon>
        <taxon>Sandaracinus</taxon>
    </lineage>
</organism>
<dbReference type="Proteomes" id="UP000034883">
    <property type="component" value="Chromosome"/>
</dbReference>
<dbReference type="EMBL" id="CP011125">
    <property type="protein sequence ID" value="AKF08887.1"/>
    <property type="molecule type" value="Genomic_DNA"/>
</dbReference>
<reference evidence="1 2" key="1">
    <citation type="submission" date="2015-03" db="EMBL/GenBank/DDBJ databases">
        <title>Genome assembly of Sandaracinus amylolyticus DSM 53668.</title>
        <authorList>
            <person name="Sharma G."/>
            <person name="Subramanian S."/>
        </authorList>
    </citation>
    <scope>NUCLEOTIDE SEQUENCE [LARGE SCALE GENOMIC DNA]</scope>
    <source>
        <strain evidence="1 2">DSM 53668</strain>
    </source>
</reference>
<proteinExistence type="predicted"/>
<evidence type="ECO:0000313" key="2">
    <source>
        <dbReference type="Proteomes" id="UP000034883"/>
    </source>
</evidence>
<gene>
    <name evidence="1" type="ORF">DB32_006036</name>
</gene>
<dbReference type="AlphaFoldDB" id="A0A0F6W6P3"/>
<sequence>MAYVHTAAALQRVREVIEDSAGTLRTTPPDRFDGDAPGGLGDEAILTRALVRPRVEARITTQRPSPASPPVGGNIRFYDVVFVVRVTRVVTPIEQLSDDDRDALFALCAEDVDVIAQALGYPGNLSATEGGTPTDIMSGVLVLQDSQTEPRGAINDGAQPVETTITFLGRLISRPAIST</sequence>
<name>A0A0F6W6P3_9BACT</name>
<dbReference type="STRING" id="927083.DB32_006036"/>
<evidence type="ECO:0000313" key="1">
    <source>
        <dbReference type="EMBL" id="AKF08887.1"/>
    </source>
</evidence>
<dbReference type="RefSeq" id="WP_053235985.1">
    <property type="nucleotide sequence ID" value="NZ_CP011125.1"/>
</dbReference>
<keyword evidence="2" id="KW-1185">Reference proteome</keyword>